<dbReference type="PANTHER" id="PTHR43798">
    <property type="entry name" value="MONOACYLGLYCEROL LIPASE"/>
    <property type="match status" value="1"/>
</dbReference>
<dbReference type="InterPro" id="IPR000073">
    <property type="entry name" value="AB_hydrolase_1"/>
</dbReference>
<dbReference type="InterPro" id="IPR050266">
    <property type="entry name" value="AB_hydrolase_sf"/>
</dbReference>
<feature type="domain" description="AB hydrolase-1" evidence="2">
    <location>
        <begin position="21"/>
        <end position="242"/>
    </location>
</feature>
<dbReference type="Proteomes" id="UP001285636">
    <property type="component" value="Unassembled WGS sequence"/>
</dbReference>
<keyword evidence="1 3" id="KW-0378">Hydrolase</keyword>
<accession>A0AAJ2NMR3</accession>
<name>A0AAJ2NMR3_ALKPS</name>
<evidence type="ECO:0000313" key="3">
    <source>
        <dbReference type="EMBL" id="MDV2884810.1"/>
    </source>
</evidence>
<dbReference type="InterPro" id="IPR029058">
    <property type="entry name" value="AB_hydrolase_fold"/>
</dbReference>
<evidence type="ECO:0000259" key="2">
    <source>
        <dbReference type="Pfam" id="PF00561"/>
    </source>
</evidence>
<dbReference type="AlphaFoldDB" id="A0AAJ2NMR3"/>
<dbReference type="RefSeq" id="WP_323466255.1">
    <property type="nucleotide sequence ID" value="NZ_CP144224.1"/>
</dbReference>
<dbReference type="Gene3D" id="3.40.50.1820">
    <property type="entry name" value="alpha/beta hydrolase"/>
    <property type="match status" value="1"/>
</dbReference>
<dbReference type="Pfam" id="PF00561">
    <property type="entry name" value="Abhydrolase_1"/>
    <property type="match status" value="1"/>
</dbReference>
<comment type="caution">
    <text evidence="3">The sequence shown here is derived from an EMBL/GenBank/DDBJ whole genome shotgun (WGS) entry which is preliminary data.</text>
</comment>
<dbReference type="SUPFAM" id="SSF53474">
    <property type="entry name" value="alpha/beta-Hydrolases"/>
    <property type="match status" value="1"/>
</dbReference>
<dbReference type="EMBL" id="JAWJAY010000001">
    <property type="protein sequence ID" value="MDV2884810.1"/>
    <property type="molecule type" value="Genomic_DNA"/>
</dbReference>
<dbReference type="PANTHER" id="PTHR43798:SF31">
    <property type="entry name" value="AB HYDROLASE SUPERFAMILY PROTEIN YCLE"/>
    <property type="match status" value="1"/>
</dbReference>
<sequence>MPKLSVNNTEIYYEVKGVGEPLVFTHGASWNHKQWKQQVDYFSERYQTIIWDVRGHGSSSLPSGKVDSEDFSKDLINLLKHLGIEKANLCGLSMGGHISLQAAIRYPSYVKSLILIGTPFTMKFNWYEKFFVPINRWSNRMIPMALSAKLQALTLSTFNRKNRKYIEETVSSMSYTNWVRIWDAVSRMDSKDKLKDITCPTLILYGDHDTMTQRQQKYMNEMIYDSRLLIIHNAHHATNMDNAEEVNFHIEQFLSECALKNDKGEPNTWSL</sequence>
<evidence type="ECO:0000256" key="1">
    <source>
        <dbReference type="ARBA" id="ARBA00022801"/>
    </source>
</evidence>
<reference evidence="3" key="1">
    <citation type="submission" date="2023-10" db="EMBL/GenBank/DDBJ databases">
        <title>Screening of Alkalihalophilus pseudofirmusBZ-TG-HK211 and Its Alleviation of Salt Stress on Rapeseed Growth.</title>
        <authorList>
            <person name="Zhao B."/>
            <person name="Guo T."/>
        </authorList>
    </citation>
    <scope>NUCLEOTIDE SEQUENCE</scope>
    <source>
        <strain evidence="3">BZ-TG-HK211</strain>
    </source>
</reference>
<gene>
    <name evidence="3" type="ORF">RYX45_06445</name>
</gene>
<dbReference type="PRINTS" id="PR00111">
    <property type="entry name" value="ABHYDROLASE"/>
</dbReference>
<dbReference type="GO" id="GO:0016020">
    <property type="term" value="C:membrane"/>
    <property type="evidence" value="ECO:0007669"/>
    <property type="project" value="TreeGrafter"/>
</dbReference>
<proteinExistence type="predicted"/>
<protein>
    <submittedName>
        <fullName evidence="3">Alpha/beta hydrolase</fullName>
    </submittedName>
</protein>
<evidence type="ECO:0000313" key="4">
    <source>
        <dbReference type="Proteomes" id="UP001285636"/>
    </source>
</evidence>
<organism evidence="3 4">
    <name type="scientific">Alkalihalophilus pseudofirmus</name>
    <name type="common">Bacillus pseudofirmus</name>
    <dbReference type="NCBI Taxonomy" id="79885"/>
    <lineage>
        <taxon>Bacteria</taxon>
        <taxon>Bacillati</taxon>
        <taxon>Bacillota</taxon>
        <taxon>Bacilli</taxon>
        <taxon>Bacillales</taxon>
        <taxon>Bacillaceae</taxon>
        <taxon>Alkalihalophilus</taxon>
    </lineage>
</organism>
<dbReference type="GO" id="GO:0016787">
    <property type="term" value="F:hydrolase activity"/>
    <property type="evidence" value="ECO:0007669"/>
    <property type="project" value="UniProtKB-KW"/>
</dbReference>